<dbReference type="GO" id="GO:0003968">
    <property type="term" value="F:RNA-directed RNA polymerase activity"/>
    <property type="evidence" value="ECO:0007669"/>
    <property type="project" value="UniProtKB-KW"/>
</dbReference>
<evidence type="ECO:0000256" key="9">
    <source>
        <dbReference type="PIRSR" id="PIRSR605093-1"/>
    </source>
</evidence>
<dbReference type="InterPro" id="IPR007096">
    <property type="entry name" value="RNA-dir_Rpol_cat_phage"/>
</dbReference>
<comment type="catalytic activity">
    <reaction evidence="8">
        <text>RNA(n) + a ribonucleoside 5'-triphosphate = RNA(n+1) + diphosphate</text>
        <dbReference type="Rhea" id="RHEA:21248"/>
        <dbReference type="Rhea" id="RHEA-COMP:14527"/>
        <dbReference type="Rhea" id="RHEA-COMP:17342"/>
        <dbReference type="ChEBI" id="CHEBI:33019"/>
        <dbReference type="ChEBI" id="CHEBI:61557"/>
        <dbReference type="ChEBI" id="CHEBI:140395"/>
        <dbReference type="EC" id="2.7.7.48"/>
    </reaction>
</comment>
<dbReference type="GO" id="GO:0046872">
    <property type="term" value="F:metal ion binding"/>
    <property type="evidence" value="ECO:0007669"/>
    <property type="project" value="UniProtKB-KW"/>
</dbReference>
<gene>
    <name evidence="11" type="primary">SRR7976356_3_4</name>
</gene>
<dbReference type="GO" id="GO:0039694">
    <property type="term" value="P:viral RNA genome replication"/>
    <property type="evidence" value="ECO:0007669"/>
    <property type="project" value="InterPro"/>
</dbReference>
<organism evidence="11 12">
    <name type="scientific">ssRNA phage SRR7976356_3</name>
    <dbReference type="NCBI Taxonomy" id="2786734"/>
    <lineage>
        <taxon>Viruses</taxon>
        <taxon>Riboviria</taxon>
        <taxon>Orthornavirae</taxon>
        <taxon>Lenarviricota</taxon>
        <taxon>Leviviricetes</taxon>
        <taxon>Norzivirales</taxon>
        <taxon>Atkinsviridae</taxon>
        <taxon>Kimihcavirus</taxon>
        <taxon>Kimihcavirus limivivens</taxon>
    </lineage>
</organism>
<sequence>MPFCAGNLLDLLETDLARVPGGSLNEPSPVGQQIFRCLTDSIRKSLLKKFIPKGGSKEAKRAEKERNKKALAAFLEDNEICSRWKEPEDDLVKVLFNEMKVSLDNFFHPDAGRGLLLSFTDILSGIDVGNGANIGTPNVDFYSKVCMGPITYGRDRLRSYLDVAFSESSPWRALLSRSPYQDVRFMKVAGSKICFAQKNAEIARTIAEEPLAEMLFQKGIEFRLCGRIRQVYNIDFEDQQLHNRRLARLGSIDQRVVTLDLRGASNRNAYQMVRALLPPTAFRWLDLARTDCAVLPNGEAIELHMLSSMGNAYTFPLQTLIFATAIRVVYEHLKIPLRTGRRGSDRNFAVFGDDIIVVPEASQLLIQLLVALGHEVNTDKSFLEGPFRESCGGDYCHGYNVRGVYIKRLDTVSDFYSSINRLHRWSSEHGIPLVSTIEYLLSQLEPRSIRFVPLHEADDAGIRVPLGFPSRVRYDKERGGHKYHALVTKARVVRFTNEDQLLRRRSAVLKAFERRKAKAKADGRREPKMSKLEKYWAQTWYNPSGHLLSIVGGKLWDGSYVLREFSRRTVVSVRYSPCWDYFEPSVDESRSLGHEISLMSYINFGTLM</sequence>
<evidence type="ECO:0000256" key="7">
    <source>
        <dbReference type="ARBA" id="ARBA00030248"/>
    </source>
</evidence>
<dbReference type="Proteomes" id="UP000680052">
    <property type="component" value="Segment"/>
</dbReference>
<dbReference type="PROSITE" id="PS50522">
    <property type="entry name" value="RDRP_PHAGE"/>
    <property type="match status" value="1"/>
</dbReference>
<dbReference type="GeneID" id="80397013"/>
<proteinExistence type="predicted"/>
<evidence type="ECO:0000256" key="8">
    <source>
        <dbReference type="ARBA" id="ARBA00048744"/>
    </source>
</evidence>
<dbReference type="SUPFAM" id="SSF56672">
    <property type="entry name" value="DNA/RNA polymerases"/>
    <property type="match status" value="1"/>
</dbReference>
<feature type="binding site" evidence="9">
    <location>
        <position position="260"/>
    </location>
    <ligand>
        <name>Mg(2+)</name>
        <dbReference type="ChEBI" id="CHEBI:18420"/>
        <label>2</label>
    </ligand>
</feature>
<dbReference type="EC" id="2.7.7.48" evidence="1"/>
<dbReference type="Pfam" id="PF03431">
    <property type="entry name" value="RNA_replicase_B"/>
    <property type="match status" value="1"/>
</dbReference>
<feature type="binding site" evidence="9">
    <location>
        <position position="354"/>
    </location>
    <ligand>
        <name>Mg(2+)</name>
        <dbReference type="ChEBI" id="CHEBI:18420"/>
        <label>2</label>
    </ligand>
</feature>
<evidence type="ECO:0000256" key="2">
    <source>
        <dbReference type="ARBA" id="ARBA00022484"/>
    </source>
</evidence>
<keyword evidence="5" id="KW-0547">Nucleotide-binding</keyword>
<keyword evidence="6" id="KW-0693">Viral RNA replication</keyword>
<protein>
    <recommendedName>
        <fullName evidence="1">RNA-directed RNA polymerase</fullName>
        <ecNumber evidence="1">2.7.7.48</ecNumber>
    </recommendedName>
    <alternativeName>
        <fullName evidence="7">RNA replicase beta chain</fullName>
    </alternativeName>
</protein>
<evidence type="ECO:0000259" key="10">
    <source>
        <dbReference type="PROSITE" id="PS50522"/>
    </source>
</evidence>
<feature type="domain" description="RdRp catalytic" evidence="10">
    <location>
        <begin position="245"/>
        <end position="385"/>
    </location>
</feature>
<dbReference type="InterPro" id="IPR043502">
    <property type="entry name" value="DNA/RNA_pol_sf"/>
</dbReference>
<keyword evidence="9" id="KW-0479">Metal-binding</keyword>
<reference evidence="11" key="1">
    <citation type="submission" date="2020-09" db="EMBL/GenBank/DDBJ databases">
        <title>Leviviricetes taxonomy.</title>
        <authorList>
            <person name="Stockdale S.R."/>
            <person name="Callanan J."/>
            <person name="Adriaenssens E.M."/>
            <person name="Kuhn J.H."/>
            <person name="Rumnieks J."/>
            <person name="Shkoporov A."/>
            <person name="Draper L.A."/>
            <person name="Ross P."/>
            <person name="Hill C."/>
        </authorList>
    </citation>
    <scope>NUCLEOTIDE SEQUENCE</scope>
</reference>
<feature type="binding site" evidence="9">
    <location>
        <position position="353"/>
    </location>
    <ligand>
        <name>Mg(2+)</name>
        <dbReference type="ChEBI" id="CHEBI:18420"/>
        <label>2</label>
    </ligand>
</feature>
<evidence type="ECO:0000256" key="5">
    <source>
        <dbReference type="ARBA" id="ARBA00022741"/>
    </source>
</evidence>
<evidence type="ECO:0000256" key="4">
    <source>
        <dbReference type="ARBA" id="ARBA00022695"/>
    </source>
</evidence>
<dbReference type="EMBL" id="BK014211">
    <property type="protein sequence ID" value="DAD52806.1"/>
    <property type="molecule type" value="Genomic_RNA"/>
</dbReference>
<keyword evidence="12" id="KW-1185">Reference proteome</keyword>
<evidence type="ECO:0000256" key="1">
    <source>
        <dbReference type="ARBA" id="ARBA00012494"/>
    </source>
</evidence>
<dbReference type="InterPro" id="IPR005093">
    <property type="entry name" value="RNArep_beta"/>
</dbReference>
<keyword evidence="3" id="KW-0808">Transferase</keyword>
<keyword evidence="9" id="KW-0460">Magnesium</keyword>
<keyword evidence="4" id="KW-0548">Nucleotidyltransferase</keyword>
<dbReference type="RefSeq" id="YP_010768816.1">
    <property type="nucleotide sequence ID" value="NC_073797.1"/>
</dbReference>
<comment type="cofactor">
    <cofactor evidence="9">
        <name>Mg(2+)</name>
        <dbReference type="ChEBI" id="CHEBI:18420"/>
    </cofactor>
    <text evidence="9">Binds 2 Mg(2+) per subunit.</text>
</comment>
<evidence type="ECO:0000256" key="3">
    <source>
        <dbReference type="ARBA" id="ARBA00022679"/>
    </source>
</evidence>
<evidence type="ECO:0000313" key="12">
    <source>
        <dbReference type="Proteomes" id="UP000680052"/>
    </source>
</evidence>
<evidence type="ECO:0000256" key="6">
    <source>
        <dbReference type="ARBA" id="ARBA00022953"/>
    </source>
</evidence>
<keyword evidence="2 11" id="KW-0696">RNA-directed RNA polymerase</keyword>
<name>A0A8S5L528_9VIRU</name>
<accession>A0A8S5L528</accession>
<dbReference type="GO" id="GO:0000166">
    <property type="term" value="F:nucleotide binding"/>
    <property type="evidence" value="ECO:0007669"/>
    <property type="project" value="UniProtKB-KW"/>
</dbReference>
<dbReference type="KEGG" id="vg:80397013"/>
<evidence type="ECO:0000313" key="11">
    <source>
        <dbReference type="EMBL" id="DAD52806.1"/>
    </source>
</evidence>